<reference evidence="7" key="1">
    <citation type="journal article" date="2020" name="Nat. Ecol. Evol.">
        <title>Deeply conserved synteny resolves early events in vertebrate evolution.</title>
        <authorList>
            <person name="Simakov O."/>
            <person name="Marletaz F."/>
            <person name="Yue J.X."/>
            <person name="O'Connell B."/>
            <person name="Jenkins J."/>
            <person name="Brandt A."/>
            <person name="Calef R."/>
            <person name="Tung C.H."/>
            <person name="Huang T.K."/>
            <person name="Schmutz J."/>
            <person name="Satoh N."/>
            <person name="Yu J.K."/>
            <person name="Putnam N.H."/>
            <person name="Green R.E."/>
            <person name="Rokhsar D.S."/>
        </authorList>
    </citation>
    <scope>NUCLEOTIDE SEQUENCE [LARGE SCALE GENOMIC DNA]</scope>
    <source>
        <strain evidence="7">S238N-H82</strain>
    </source>
</reference>
<keyword evidence="4" id="KW-0539">Nucleus</keyword>
<name>A0A9J7MRF4_BRAFL</name>
<organism evidence="7 8">
    <name type="scientific">Branchiostoma floridae</name>
    <name type="common">Florida lancelet</name>
    <name type="synonym">Amphioxus</name>
    <dbReference type="NCBI Taxonomy" id="7739"/>
    <lineage>
        <taxon>Eukaryota</taxon>
        <taxon>Metazoa</taxon>
        <taxon>Chordata</taxon>
        <taxon>Cephalochordata</taxon>
        <taxon>Leptocardii</taxon>
        <taxon>Amphioxiformes</taxon>
        <taxon>Branchiostomatidae</taxon>
        <taxon>Branchiostoma</taxon>
    </lineage>
</organism>
<evidence type="ECO:0000313" key="7">
    <source>
        <dbReference type="Proteomes" id="UP000001554"/>
    </source>
</evidence>
<comment type="similarity">
    <text evidence="5">Belongs to the Fanconi anemia protein FANCD2 family.</text>
</comment>
<dbReference type="KEGG" id="bfo:118415593"/>
<feature type="compositionally biased region" description="Basic residues" evidence="6">
    <location>
        <begin position="1"/>
        <end position="11"/>
    </location>
</feature>
<keyword evidence="2" id="KW-1017">Isopeptide bond</keyword>
<feature type="compositionally biased region" description="Basic and acidic residues" evidence="6">
    <location>
        <begin position="873"/>
        <end position="887"/>
    </location>
</feature>
<feature type="compositionally biased region" description="Polar residues" evidence="6">
    <location>
        <begin position="1449"/>
        <end position="1464"/>
    </location>
</feature>
<protein>
    <submittedName>
        <fullName evidence="8">Fanconi anemia group D2 protein-like</fullName>
    </submittedName>
</protein>
<feature type="region of interest" description="Disordered" evidence="6">
    <location>
        <begin position="833"/>
        <end position="887"/>
    </location>
</feature>
<evidence type="ECO:0000256" key="5">
    <source>
        <dbReference type="ARBA" id="ARBA00093456"/>
    </source>
</evidence>
<evidence type="ECO:0000256" key="2">
    <source>
        <dbReference type="ARBA" id="ARBA00022499"/>
    </source>
</evidence>
<accession>A0A9J7MRF4</accession>
<dbReference type="PANTHER" id="PTHR32086">
    <property type="entry name" value="FANCONI ANEMIA GROUP D2 PROTEIN"/>
    <property type="match status" value="1"/>
</dbReference>
<evidence type="ECO:0000313" key="8">
    <source>
        <dbReference type="RefSeq" id="XP_035676189.1"/>
    </source>
</evidence>
<dbReference type="Proteomes" id="UP000001554">
    <property type="component" value="Chromosome 5"/>
</dbReference>
<dbReference type="InterPro" id="IPR029448">
    <property type="entry name" value="FANCD2"/>
</dbReference>
<gene>
    <name evidence="8" type="primary">LOC118415593</name>
</gene>
<dbReference type="GO" id="GO:0036297">
    <property type="term" value="P:interstrand cross-link repair"/>
    <property type="evidence" value="ECO:0000318"/>
    <property type="project" value="GO_Central"/>
</dbReference>
<evidence type="ECO:0000256" key="6">
    <source>
        <dbReference type="SAM" id="MobiDB-lite"/>
    </source>
</evidence>
<proteinExistence type="inferred from homology"/>
<keyword evidence="3" id="KW-0832">Ubl conjugation</keyword>
<reference evidence="8" key="2">
    <citation type="submission" date="2025-08" db="UniProtKB">
        <authorList>
            <consortium name="RefSeq"/>
        </authorList>
    </citation>
    <scope>IDENTIFICATION</scope>
    <source>
        <strain evidence="8">S238N-H82</strain>
        <tissue evidence="8">Testes</tissue>
    </source>
</reference>
<dbReference type="SUPFAM" id="SSF48371">
    <property type="entry name" value="ARM repeat"/>
    <property type="match status" value="1"/>
</dbReference>
<dbReference type="GO" id="GO:0031573">
    <property type="term" value="P:mitotic intra-S DNA damage checkpoint signaling"/>
    <property type="evidence" value="ECO:0000318"/>
    <property type="project" value="GO_Central"/>
</dbReference>
<dbReference type="PANTHER" id="PTHR32086:SF0">
    <property type="entry name" value="FANCONI ANEMIA GROUP D2 PROTEIN"/>
    <property type="match status" value="1"/>
</dbReference>
<feature type="region of interest" description="Disordered" evidence="6">
    <location>
        <begin position="1408"/>
        <end position="1464"/>
    </location>
</feature>
<feature type="compositionally biased region" description="Polar residues" evidence="6">
    <location>
        <begin position="858"/>
        <end position="872"/>
    </location>
</feature>
<dbReference type="GO" id="GO:0005634">
    <property type="term" value="C:nucleus"/>
    <property type="evidence" value="ECO:0000318"/>
    <property type="project" value="GO_Central"/>
</dbReference>
<evidence type="ECO:0000256" key="3">
    <source>
        <dbReference type="ARBA" id="ARBA00022843"/>
    </source>
</evidence>
<dbReference type="OMA" id="QCIRGNT"/>
<dbReference type="GeneID" id="118415593"/>
<keyword evidence="7" id="KW-1185">Reference proteome</keyword>
<evidence type="ECO:0000256" key="1">
    <source>
        <dbReference type="ARBA" id="ARBA00004123"/>
    </source>
</evidence>
<dbReference type="CDD" id="cd11721">
    <property type="entry name" value="FANCD2"/>
    <property type="match status" value="1"/>
</dbReference>
<dbReference type="Pfam" id="PF14631">
    <property type="entry name" value="FancD2"/>
    <property type="match status" value="2"/>
</dbReference>
<feature type="compositionally biased region" description="Acidic residues" evidence="6">
    <location>
        <begin position="1419"/>
        <end position="1448"/>
    </location>
</feature>
<dbReference type="InterPro" id="IPR016024">
    <property type="entry name" value="ARM-type_fold"/>
</dbReference>
<comment type="subcellular location">
    <subcellularLocation>
        <location evidence="1">Nucleus</location>
    </subcellularLocation>
</comment>
<dbReference type="OrthoDB" id="27031at2759"/>
<dbReference type="GO" id="GO:0000793">
    <property type="term" value="C:condensed chromosome"/>
    <property type="evidence" value="ECO:0000318"/>
    <property type="project" value="GO_Central"/>
</dbReference>
<dbReference type="GO" id="GO:0070182">
    <property type="term" value="F:DNA polymerase binding"/>
    <property type="evidence" value="ECO:0000318"/>
    <property type="project" value="GO_Central"/>
</dbReference>
<sequence>MAKTKTTKRRRSSSDDATATKKSRADGKAVCPGGVLEDHSVFGQLVGRAGLVLTTGNQPNQLSVDQAVFQRNLRLAIKKHQDYPQVVDEFMEGLLAHVEDPDRFSSSLLATVTAAECEDSCRGGKQDCMMRLLLGVEIIQPKVMIVLLEKLPEFMGDDDQVFDSEAMAQIPRLILNQFRWLDRIVDSKLLCRKMLEMLGITTLDIQRDIISCLPEVIEDTEHNNVAAQLKDKLNDRQLMVAVLDALSNLNVRPDLMTEIRLAVLRKVPGVELQDLPVVVKFLLQSVSTYDAVEVVRELRDQLDLTPGLSADRGAAAGNSSRGSEALILDAIRSGITFQKAIAEAWIKAVENVPNAAEHKDIDVLVLLLLHSTAVSKTRRRAVEGLLRAKVRAGRFTHDLLRKTFTTHAQILREYFQSVLTISEVLLRSPEPAVELFGCHMYQEAFSAFDMYCRQEVVGSLVTHIGSGVTSEVDSALDVLCQLVRDMPSAMAPFSVFIKGVLDYLDNLTVAQIRKLFSMLGTLAFSGTQDGAHIQDDMHILIRKQLSNTTPKYKRMGVIGAIMVVRSLGAKRQEGAPAISKDFYDQITSLLGMVRTSCQHMPDEYALFMDELACVMQKRQLDEKVEAWISEDVLTDFQDDYVVDVEADRISQSSTTLPLDLCYNLEDGDELEEGNIAVNLLPLLEAAQEMKGSPARKGKKRTVSPGCLAPHFRLLRYCEQAQRGGDLEGIDALLGCPMYLFKEETVEKIESLSVHERELMCTALFHTLNWFREVINGFSSQSDAEMRGKVLVRLQNITHVQGLLRTCLAATPGFVPPRAIFDCEVETISVPAPGAARKGRKKGAKGGKKSPVGEKSPDPNDTISSTTGTQDGTQAEKQDSTEGDKDDKQASVNLEHYRAFFRELDLEVFSILKCGMVSKSVLDTEMHTKETTVLELQPRELLFLLKDLNLKLEHVLIATAKRKTFLKTKSERNSGFSHLDQYTAQEVAEQVVQLLPALCDHLEATCTYFQTLLEENDGVVDGPWRHQAQTQLMSAVFSQLLQALARVFSWNGFTGTDGQKLLQQAVNTLAGRMKVSSTTQASSQDTISHAFRYVENFLSTAPSLSTTVCLIRLLVSISDKGSQPELFNSNIVVQHMLTKKKKLFSETSFDWIVAYWFPTAAEHTQTILKREWIGKDGQREKGAKCNEDLQFVLKTFLDYSEDKLSCIEHLATVGIPELVEADKNGCSNSYPTLTRQSLGVFYRAMMSELVVCVKDIPAGKVSDAAKVQVERLFRWSIAVRIFHILINLVKAFDGRVYLGAAQKYGRMFVEVFLRQGMPVLDNVFKTHKDDVHSLLKNLQLSTRAMHHMCGFSKVSKDVVLTNYVPLVKKTLEMFVYRVKAMLTMNKCLDAFWLGNLKNRDLQGEEISSQAYADPTPADGQSDDDTDNDATELPDDDDDDSDTMNLEEESVGSNDSVDGESYSESY</sequence>
<dbReference type="GO" id="GO:1990918">
    <property type="term" value="P:double-strand break repair involved in meiotic recombination"/>
    <property type="evidence" value="ECO:0000318"/>
    <property type="project" value="GO_Central"/>
</dbReference>
<feature type="compositionally biased region" description="Basic residues" evidence="6">
    <location>
        <begin position="836"/>
        <end position="847"/>
    </location>
</feature>
<evidence type="ECO:0000256" key="4">
    <source>
        <dbReference type="ARBA" id="ARBA00023242"/>
    </source>
</evidence>
<dbReference type="GO" id="GO:0007129">
    <property type="term" value="P:homologous chromosome pairing at meiosis"/>
    <property type="evidence" value="ECO:0000318"/>
    <property type="project" value="GO_Central"/>
</dbReference>
<dbReference type="RefSeq" id="XP_035676189.1">
    <property type="nucleotide sequence ID" value="XM_035820296.1"/>
</dbReference>
<feature type="region of interest" description="Disordered" evidence="6">
    <location>
        <begin position="1"/>
        <end position="30"/>
    </location>
</feature>